<organism evidence="3">
    <name type="scientific">uncultured Dokdonia sp</name>
    <dbReference type="NCBI Taxonomy" id="575653"/>
    <lineage>
        <taxon>Bacteria</taxon>
        <taxon>Pseudomonadati</taxon>
        <taxon>Bacteroidota</taxon>
        <taxon>Flavobacteriia</taxon>
        <taxon>Flavobacteriales</taxon>
        <taxon>Flavobacteriaceae</taxon>
        <taxon>Dokdonia</taxon>
        <taxon>environmental samples</taxon>
    </lineage>
</organism>
<dbReference type="AlphaFoldDB" id="H6RGS5"/>
<evidence type="ECO:0000256" key="1">
    <source>
        <dbReference type="ARBA" id="ARBA00007435"/>
    </source>
</evidence>
<protein>
    <submittedName>
        <fullName evidence="3">UvrABC system protein C, N-terminal GIY-YIG domain part</fullName>
    </submittedName>
</protein>
<evidence type="ECO:0000259" key="2">
    <source>
        <dbReference type="PROSITE" id="PS50164"/>
    </source>
</evidence>
<dbReference type="Gene3D" id="3.40.1440.10">
    <property type="entry name" value="GIY-YIG endonuclease"/>
    <property type="match status" value="1"/>
</dbReference>
<proteinExistence type="inferred from homology"/>
<dbReference type="InterPro" id="IPR050190">
    <property type="entry name" value="UPF0213_domain"/>
</dbReference>
<dbReference type="PANTHER" id="PTHR34477">
    <property type="entry name" value="UPF0213 PROTEIN YHBQ"/>
    <property type="match status" value="1"/>
</dbReference>
<sequence length="108" mass="12893">MPYYTYILTNKNKTVLYVGATRNLKIRMVQHKTKYYPKSFSAQYNCYNLMYYELFETHNEALAREKQLKSGNRKRKISLIESKNPDWLDLASSYASLGSEDYLIKEIW</sequence>
<gene>
    <name evidence="3" type="ORF">VIS_S18CPB10024</name>
</gene>
<dbReference type="Pfam" id="PF01541">
    <property type="entry name" value="GIY-YIG"/>
    <property type="match status" value="1"/>
</dbReference>
<dbReference type="SUPFAM" id="SSF82771">
    <property type="entry name" value="GIY-YIG endonuclease"/>
    <property type="match status" value="1"/>
</dbReference>
<evidence type="ECO:0000313" key="3">
    <source>
        <dbReference type="EMBL" id="CCG00236.1"/>
    </source>
</evidence>
<dbReference type="EMBL" id="FO117602">
    <property type="protein sequence ID" value="CCG00236.1"/>
    <property type="molecule type" value="Genomic_DNA"/>
</dbReference>
<dbReference type="CDD" id="cd10448">
    <property type="entry name" value="GIY-YIG_unchar_3"/>
    <property type="match status" value="1"/>
</dbReference>
<reference evidence="3" key="2">
    <citation type="submission" date="2012-02" db="EMBL/GenBank/DDBJ databases">
        <authorList>
            <person name="Genoscope - CEA"/>
        </authorList>
    </citation>
    <scope>NUCLEOTIDE SEQUENCE</scope>
</reference>
<dbReference type="PANTHER" id="PTHR34477:SF5">
    <property type="entry name" value="BSL5627 PROTEIN"/>
    <property type="match status" value="1"/>
</dbReference>
<accession>H6RGS5</accession>
<dbReference type="InterPro" id="IPR035901">
    <property type="entry name" value="GIY-YIG_endonuc_sf"/>
</dbReference>
<dbReference type="InterPro" id="IPR000305">
    <property type="entry name" value="GIY-YIG_endonuc"/>
</dbReference>
<comment type="similarity">
    <text evidence="1">Belongs to the UPF0213 family.</text>
</comment>
<dbReference type="PROSITE" id="PS50164">
    <property type="entry name" value="GIY_YIG"/>
    <property type="match status" value="1"/>
</dbReference>
<dbReference type="RefSeq" id="WP_298323005.1">
    <property type="nucleotide sequence ID" value="NZ_CANLFF010000004.1"/>
</dbReference>
<feature type="domain" description="GIY-YIG" evidence="2">
    <location>
        <begin position="1"/>
        <end position="78"/>
    </location>
</feature>
<name>H6RGS5_9FLAO</name>
<reference evidence="3" key="1">
    <citation type="journal article" date="2012" name="Environ. Microbiol.">
        <title>Genomic content of uncultured Bacteroidetes from contrasting oceanic provinces in the North Atlantic Ocean.</title>
        <authorList>
            <person name="Gomez-Pereira P.R."/>
            <person name="Schuler M."/>
            <person name="Fuchs B.M."/>
            <person name="Bennke C."/>
            <person name="Teeling H."/>
            <person name="Waldmann J."/>
            <person name="Richter M."/>
            <person name="Barbe V."/>
            <person name="Bataille E."/>
            <person name="Glockner F.O."/>
            <person name="Amann R."/>
        </authorList>
    </citation>
    <scope>NUCLEOTIDE SEQUENCE</scope>
</reference>